<proteinExistence type="predicted"/>
<dbReference type="AlphaFoldDB" id="A0A1E1MJT5"/>
<sequence>MSGKNPISDNLPSKVKFKHHYDPHSEALHVTLARCRSQAQVTVSPSCWHKFEEFLFESVLPLR</sequence>
<accession>A0A1E1MJT5</accession>
<protein>
    <submittedName>
        <fullName evidence="1">Uncharacterized protein</fullName>
    </submittedName>
</protein>
<name>A0A1E1MJT5_RHYSE</name>
<evidence type="ECO:0000313" key="1">
    <source>
        <dbReference type="EMBL" id="CZT49368.1"/>
    </source>
</evidence>
<keyword evidence="2" id="KW-1185">Reference proteome</keyword>
<dbReference type="EMBL" id="FJVC01000377">
    <property type="protein sequence ID" value="CZT49368.1"/>
    <property type="molecule type" value="Genomic_DNA"/>
</dbReference>
<evidence type="ECO:0000313" key="2">
    <source>
        <dbReference type="Proteomes" id="UP000177625"/>
    </source>
</evidence>
<dbReference type="Proteomes" id="UP000177625">
    <property type="component" value="Unassembled WGS sequence"/>
</dbReference>
<organism evidence="1 2">
    <name type="scientific">Rhynchosporium secalis</name>
    <name type="common">Barley scald fungus</name>
    <dbReference type="NCBI Taxonomy" id="38038"/>
    <lineage>
        <taxon>Eukaryota</taxon>
        <taxon>Fungi</taxon>
        <taxon>Dikarya</taxon>
        <taxon>Ascomycota</taxon>
        <taxon>Pezizomycotina</taxon>
        <taxon>Leotiomycetes</taxon>
        <taxon>Helotiales</taxon>
        <taxon>Ploettnerulaceae</taxon>
        <taxon>Rhynchosporium</taxon>
    </lineage>
</organism>
<gene>
    <name evidence="1" type="ORF">RSE6_10201</name>
</gene>
<reference evidence="2" key="1">
    <citation type="submission" date="2016-03" db="EMBL/GenBank/DDBJ databases">
        <authorList>
            <person name="Guldener U."/>
        </authorList>
    </citation>
    <scope>NUCLEOTIDE SEQUENCE [LARGE SCALE GENOMIC DNA]</scope>
</reference>